<feature type="transmembrane region" description="Helical" evidence="9">
    <location>
        <begin position="144"/>
        <end position="166"/>
    </location>
</feature>
<dbReference type="AlphaFoldDB" id="A0A841JQ00"/>
<dbReference type="Proteomes" id="UP000538666">
    <property type="component" value="Unassembled WGS sequence"/>
</dbReference>
<feature type="compositionally biased region" description="Polar residues" evidence="8">
    <location>
        <begin position="599"/>
        <end position="613"/>
    </location>
</feature>
<feature type="transmembrane region" description="Helical" evidence="9">
    <location>
        <begin position="253"/>
        <end position="274"/>
    </location>
</feature>
<dbReference type="NCBIfam" id="TIGR00229">
    <property type="entry name" value="sensory_box"/>
    <property type="match status" value="1"/>
</dbReference>
<reference evidence="13 14" key="1">
    <citation type="submission" date="2020-08" db="EMBL/GenBank/DDBJ databases">
        <title>Genomic Encyclopedia of Type Strains, Phase IV (KMG-IV): sequencing the most valuable type-strain genomes for metagenomic binning, comparative biology and taxonomic classification.</title>
        <authorList>
            <person name="Goeker M."/>
        </authorList>
    </citation>
    <scope>NUCLEOTIDE SEQUENCE [LARGE SCALE GENOMIC DNA]</scope>
    <source>
        <strain evidence="13 14">DSM 103733</strain>
    </source>
</reference>
<dbReference type="FunFam" id="3.30.70.270:FF:000001">
    <property type="entry name" value="Diguanylate cyclase domain protein"/>
    <property type="match status" value="1"/>
</dbReference>
<dbReference type="CDD" id="cd00130">
    <property type="entry name" value="PAS"/>
    <property type="match status" value="1"/>
</dbReference>
<dbReference type="InterPro" id="IPR007895">
    <property type="entry name" value="MASE1"/>
</dbReference>
<evidence type="ECO:0000256" key="2">
    <source>
        <dbReference type="ARBA" id="ARBA00012528"/>
    </source>
</evidence>
<keyword evidence="14" id="KW-1185">Reference proteome</keyword>
<gene>
    <name evidence="13" type="ORF">HNQ77_001406</name>
</gene>
<evidence type="ECO:0000256" key="3">
    <source>
        <dbReference type="ARBA" id="ARBA00022475"/>
    </source>
</evidence>
<keyword evidence="4 9" id="KW-0812">Transmembrane</keyword>
<name>A0A841JQ00_9BACT</name>
<feature type="transmembrane region" description="Helical" evidence="9">
    <location>
        <begin position="204"/>
        <end position="233"/>
    </location>
</feature>
<feature type="domain" description="PAC" evidence="11">
    <location>
        <begin position="364"/>
        <end position="417"/>
    </location>
</feature>
<dbReference type="PANTHER" id="PTHR45138:SF9">
    <property type="entry name" value="DIGUANYLATE CYCLASE DGCM-RELATED"/>
    <property type="match status" value="1"/>
</dbReference>
<dbReference type="GO" id="GO:0052621">
    <property type="term" value="F:diguanylate cyclase activity"/>
    <property type="evidence" value="ECO:0007669"/>
    <property type="project" value="UniProtKB-EC"/>
</dbReference>
<dbReference type="Gene3D" id="3.30.70.270">
    <property type="match status" value="1"/>
</dbReference>
<dbReference type="Gene3D" id="3.30.450.20">
    <property type="entry name" value="PAS domain"/>
    <property type="match status" value="1"/>
</dbReference>
<keyword evidence="3" id="KW-1003">Cell membrane</keyword>
<feature type="transmembrane region" description="Helical" evidence="9">
    <location>
        <begin position="178"/>
        <end position="197"/>
    </location>
</feature>
<dbReference type="InterPro" id="IPR035965">
    <property type="entry name" value="PAS-like_dom_sf"/>
</dbReference>
<evidence type="ECO:0000313" key="14">
    <source>
        <dbReference type="Proteomes" id="UP000538666"/>
    </source>
</evidence>
<evidence type="ECO:0000259" key="11">
    <source>
        <dbReference type="PROSITE" id="PS50113"/>
    </source>
</evidence>
<dbReference type="EC" id="2.7.7.65" evidence="2"/>
<keyword evidence="6 9" id="KW-0472">Membrane</keyword>
<dbReference type="PROSITE" id="PS50113">
    <property type="entry name" value="PAC"/>
    <property type="match status" value="1"/>
</dbReference>
<feature type="transmembrane region" description="Helical" evidence="9">
    <location>
        <begin position="73"/>
        <end position="93"/>
    </location>
</feature>
<evidence type="ECO:0000256" key="7">
    <source>
        <dbReference type="ARBA" id="ARBA00034247"/>
    </source>
</evidence>
<comment type="subcellular location">
    <subcellularLocation>
        <location evidence="1">Cell membrane</location>
        <topology evidence="1">Multi-pass membrane protein</topology>
    </subcellularLocation>
</comment>
<dbReference type="PANTHER" id="PTHR45138">
    <property type="entry name" value="REGULATORY COMPONENTS OF SENSORY TRANSDUCTION SYSTEM"/>
    <property type="match status" value="1"/>
</dbReference>
<dbReference type="EMBL" id="JACHEK010000002">
    <property type="protein sequence ID" value="MBB6143462.1"/>
    <property type="molecule type" value="Genomic_DNA"/>
</dbReference>
<feature type="domain" description="PAS" evidence="10">
    <location>
        <begin position="291"/>
        <end position="361"/>
    </location>
</feature>
<dbReference type="InterPro" id="IPR000700">
    <property type="entry name" value="PAS-assoc_C"/>
</dbReference>
<dbReference type="GO" id="GO:0043709">
    <property type="term" value="P:cell adhesion involved in single-species biofilm formation"/>
    <property type="evidence" value="ECO:0007669"/>
    <property type="project" value="TreeGrafter"/>
</dbReference>
<dbReference type="InterPro" id="IPR013655">
    <property type="entry name" value="PAS_fold_3"/>
</dbReference>
<accession>A0A841JQ00</accession>
<evidence type="ECO:0000313" key="13">
    <source>
        <dbReference type="EMBL" id="MBB6143462.1"/>
    </source>
</evidence>
<evidence type="ECO:0000256" key="8">
    <source>
        <dbReference type="SAM" id="MobiDB-lite"/>
    </source>
</evidence>
<evidence type="ECO:0000256" key="4">
    <source>
        <dbReference type="ARBA" id="ARBA00022692"/>
    </source>
</evidence>
<feature type="region of interest" description="Disordered" evidence="8">
    <location>
        <begin position="591"/>
        <end position="613"/>
    </location>
</feature>
<dbReference type="InterPro" id="IPR050469">
    <property type="entry name" value="Diguanylate_Cyclase"/>
</dbReference>
<evidence type="ECO:0000256" key="6">
    <source>
        <dbReference type="ARBA" id="ARBA00023136"/>
    </source>
</evidence>
<dbReference type="Pfam" id="PF08447">
    <property type="entry name" value="PAS_3"/>
    <property type="match status" value="1"/>
</dbReference>
<dbReference type="SUPFAM" id="SSF55785">
    <property type="entry name" value="PYP-like sensor domain (PAS domain)"/>
    <property type="match status" value="1"/>
</dbReference>
<evidence type="ECO:0000256" key="1">
    <source>
        <dbReference type="ARBA" id="ARBA00004651"/>
    </source>
</evidence>
<evidence type="ECO:0000259" key="10">
    <source>
        <dbReference type="PROSITE" id="PS50112"/>
    </source>
</evidence>
<dbReference type="SMART" id="SM00267">
    <property type="entry name" value="GGDEF"/>
    <property type="match status" value="1"/>
</dbReference>
<dbReference type="InterPro" id="IPR000014">
    <property type="entry name" value="PAS"/>
</dbReference>
<dbReference type="PROSITE" id="PS50887">
    <property type="entry name" value="GGDEF"/>
    <property type="match status" value="1"/>
</dbReference>
<sequence>MAFLLSVISAASSLISEQSWRAGGVTLLWPTNGFLMGYLLCAPRRRWPAYLAIGFLVDLGVNLLLGESWASPYLALCNMVEVGLAVALMYRSISSPPDLTQRKQLTALILYGMVVAPAVASGLAALTSLLFAHHSSPYLRHQFLLFRTWYLADALGAATVTPLYWSYRFRVGYNSRSWGERIGLFLLVIAATLLVFLQSRVPLLFLLLPVLLLLGVRLGLAASALGLLMVSVIGGLLTTWGHGPAMLIQNSTLAFRDLSLQIFIAIAMLLLYIAEVVTSESTRLQLSLKASESRFRLLAESSRDIIVMLGLHGERLYVSPAITEVLGWQPQEILAETFRDRVHPEDAQKLTQLLEDCAAGKPTRPLAYRSRTKGGEYHWLETNPRLYHDPLTGEPAGIVSILRDVAERKTAEEELARAFRMVQNLASIDGLTSIANRRLFDETLEREWRRAVRDGRQLSLVLLDVDHFKLYNDLYGHLSGDDCLRQIAESIRNVVTRAADLAARYGGEEFALILPNTDRNGALKICNEILAAVRKRSIVHNANPHAVVTVSAGCVTCIARDDSSYRIALEAADAALYRAKALGRNRVEVAHSADGSCGDPTSPQLPPSNAVSS</sequence>
<dbReference type="SMART" id="SM00091">
    <property type="entry name" value="PAS"/>
    <property type="match status" value="1"/>
</dbReference>
<dbReference type="PROSITE" id="PS50112">
    <property type="entry name" value="PAS"/>
    <property type="match status" value="1"/>
</dbReference>
<dbReference type="SUPFAM" id="SSF55073">
    <property type="entry name" value="Nucleotide cyclase"/>
    <property type="match status" value="1"/>
</dbReference>
<protein>
    <recommendedName>
        <fullName evidence="2">diguanylate cyclase</fullName>
        <ecNumber evidence="2">2.7.7.65</ecNumber>
    </recommendedName>
</protein>
<evidence type="ECO:0000256" key="9">
    <source>
        <dbReference type="SAM" id="Phobius"/>
    </source>
</evidence>
<dbReference type="InterPro" id="IPR043128">
    <property type="entry name" value="Rev_trsase/Diguanyl_cyclase"/>
</dbReference>
<dbReference type="RefSeq" id="WP_184084636.1">
    <property type="nucleotide sequence ID" value="NZ_JACHEK010000002.1"/>
</dbReference>
<feature type="transmembrane region" description="Helical" evidence="9">
    <location>
        <begin position="105"/>
        <end position="132"/>
    </location>
</feature>
<comment type="catalytic activity">
    <reaction evidence="7">
        <text>2 GTP = 3',3'-c-di-GMP + 2 diphosphate</text>
        <dbReference type="Rhea" id="RHEA:24898"/>
        <dbReference type="ChEBI" id="CHEBI:33019"/>
        <dbReference type="ChEBI" id="CHEBI:37565"/>
        <dbReference type="ChEBI" id="CHEBI:58805"/>
        <dbReference type="EC" id="2.7.7.65"/>
    </reaction>
</comment>
<dbReference type="CDD" id="cd01949">
    <property type="entry name" value="GGDEF"/>
    <property type="match status" value="1"/>
</dbReference>
<dbReference type="Pfam" id="PF00990">
    <property type="entry name" value="GGDEF"/>
    <property type="match status" value="1"/>
</dbReference>
<dbReference type="GO" id="GO:0005886">
    <property type="term" value="C:plasma membrane"/>
    <property type="evidence" value="ECO:0007669"/>
    <property type="project" value="UniProtKB-SubCell"/>
</dbReference>
<dbReference type="Pfam" id="PF05231">
    <property type="entry name" value="MASE1"/>
    <property type="match status" value="1"/>
</dbReference>
<organism evidence="13 14">
    <name type="scientific">Silvibacterium bohemicum</name>
    <dbReference type="NCBI Taxonomy" id="1577686"/>
    <lineage>
        <taxon>Bacteria</taxon>
        <taxon>Pseudomonadati</taxon>
        <taxon>Acidobacteriota</taxon>
        <taxon>Terriglobia</taxon>
        <taxon>Terriglobales</taxon>
        <taxon>Acidobacteriaceae</taxon>
        <taxon>Silvibacterium</taxon>
    </lineage>
</organism>
<dbReference type="GO" id="GO:1902201">
    <property type="term" value="P:negative regulation of bacterial-type flagellum-dependent cell motility"/>
    <property type="evidence" value="ECO:0007669"/>
    <property type="project" value="TreeGrafter"/>
</dbReference>
<feature type="domain" description="GGDEF" evidence="12">
    <location>
        <begin position="456"/>
        <end position="592"/>
    </location>
</feature>
<comment type="caution">
    <text evidence="13">The sequence shown here is derived from an EMBL/GenBank/DDBJ whole genome shotgun (WGS) entry which is preliminary data.</text>
</comment>
<evidence type="ECO:0000259" key="12">
    <source>
        <dbReference type="PROSITE" id="PS50887"/>
    </source>
</evidence>
<proteinExistence type="predicted"/>
<dbReference type="InterPro" id="IPR029787">
    <property type="entry name" value="Nucleotide_cyclase"/>
</dbReference>
<evidence type="ECO:0000256" key="5">
    <source>
        <dbReference type="ARBA" id="ARBA00022989"/>
    </source>
</evidence>
<dbReference type="NCBIfam" id="TIGR00254">
    <property type="entry name" value="GGDEF"/>
    <property type="match status" value="1"/>
</dbReference>
<feature type="transmembrane region" description="Helical" evidence="9">
    <location>
        <begin position="48"/>
        <end position="66"/>
    </location>
</feature>
<dbReference type="InterPro" id="IPR000160">
    <property type="entry name" value="GGDEF_dom"/>
</dbReference>
<keyword evidence="5 9" id="KW-1133">Transmembrane helix</keyword>